<dbReference type="Proteomes" id="UP001221757">
    <property type="component" value="Unassembled WGS sequence"/>
</dbReference>
<evidence type="ECO:0000313" key="2">
    <source>
        <dbReference type="Proteomes" id="UP001221757"/>
    </source>
</evidence>
<comment type="caution">
    <text evidence="1">The sequence shown here is derived from an EMBL/GenBank/DDBJ whole genome shotgun (WGS) entry which is preliminary data.</text>
</comment>
<evidence type="ECO:0000313" key="1">
    <source>
        <dbReference type="EMBL" id="KAJ7601747.1"/>
    </source>
</evidence>
<dbReference type="EMBL" id="JARKIE010001493">
    <property type="protein sequence ID" value="KAJ7601747.1"/>
    <property type="molecule type" value="Genomic_DNA"/>
</dbReference>
<reference evidence="1" key="1">
    <citation type="submission" date="2023-03" db="EMBL/GenBank/DDBJ databases">
        <title>Massive genome expansion in bonnet fungi (Mycena s.s.) driven by repeated elements and novel gene families across ecological guilds.</title>
        <authorList>
            <consortium name="Lawrence Berkeley National Laboratory"/>
            <person name="Harder C.B."/>
            <person name="Miyauchi S."/>
            <person name="Viragh M."/>
            <person name="Kuo A."/>
            <person name="Thoen E."/>
            <person name="Andreopoulos B."/>
            <person name="Lu D."/>
            <person name="Skrede I."/>
            <person name="Drula E."/>
            <person name="Henrissat B."/>
            <person name="Morin E."/>
            <person name="Kohler A."/>
            <person name="Barry K."/>
            <person name="LaButti K."/>
            <person name="Morin E."/>
            <person name="Salamov A."/>
            <person name="Lipzen A."/>
            <person name="Mereny Z."/>
            <person name="Hegedus B."/>
            <person name="Baldrian P."/>
            <person name="Stursova M."/>
            <person name="Weitz H."/>
            <person name="Taylor A."/>
            <person name="Grigoriev I.V."/>
            <person name="Nagy L.G."/>
            <person name="Martin F."/>
            <person name="Kauserud H."/>
        </authorList>
    </citation>
    <scope>NUCLEOTIDE SEQUENCE</scope>
    <source>
        <strain evidence="1">CBHHK067</strain>
    </source>
</reference>
<protein>
    <submittedName>
        <fullName evidence="1">Uncharacterized protein</fullName>
    </submittedName>
</protein>
<dbReference type="AlphaFoldDB" id="A0AAD7AWY4"/>
<keyword evidence="2" id="KW-1185">Reference proteome</keyword>
<gene>
    <name evidence="1" type="ORF">B0H17DRAFT_1122914</name>
</gene>
<organism evidence="1 2">
    <name type="scientific">Mycena rosella</name>
    <name type="common">Pink bonnet</name>
    <name type="synonym">Agaricus rosellus</name>
    <dbReference type="NCBI Taxonomy" id="1033263"/>
    <lineage>
        <taxon>Eukaryota</taxon>
        <taxon>Fungi</taxon>
        <taxon>Dikarya</taxon>
        <taxon>Basidiomycota</taxon>
        <taxon>Agaricomycotina</taxon>
        <taxon>Agaricomycetes</taxon>
        <taxon>Agaricomycetidae</taxon>
        <taxon>Agaricales</taxon>
        <taxon>Marasmiineae</taxon>
        <taxon>Mycenaceae</taxon>
        <taxon>Mycena</taxon>
    </lineage>
</organism>
<name>A0AAD7AWY4_MYCRO</name>
<proteinExistence type="predicted"/>
<accession>A0AAD7AWY4</accession>
<sequence length="199" mass="21961">MPPIVSEIVKFTVKPGFALGSPEFAQLRTAAVECGVKEQYYGMCTDAPNTLLWVIQWPADKGPLEAPEFRKSVKALDAAGEPVSSYLPFAHESLPRPALTAPTCQLCFLHVGPSVDKATLAHSLDKTFTDCYFADGFAGGNWATASNDDRLNYYYLGYESRAHHTAYSKSDLCAVEMNNLVPHMDSFGTYFMKMTQQLN</sequence>